<dbReference type="RefSeq" id="WP_196836668.1">
    <property type="nucleotide sequence ID" value="NZ_JADOTZ010000001.1"/>
</dbReference>
<evidence type="ECO:0000256" key="2">
    <source>
        <dbReference type="SAM" id="Phobius"/>
    </source>
</evidence>
<evidence type="ECO:0000313" key="3">
    <source>
        <dbReference type="EMBL" id="MBG6085487.1"/>
    </source>
</evidence>
<keyword evidence="2" id="KW-1133">Transmembrane helix</keyword>
<keyword evidence="4" id="KW-1185">Reference proteome</keyword>
<name>A0A931GG76_9MICC</name>
<feature type="compositionally biased region" description="Low complexity" evidence="1">
    <location>
        <begin position="206"/>
        <end position="222"/>
    </location>
</feature>
<feature type="region of interest" description="Disordered" evidence="1">
    <location>
        <begin position="175"/>
        <end position="239"/>
    </location>
</feature>
<accession>A0A931GG76</accession>
<feature type="transmembrane region" description="Helical" evidence="2">
    <location>
        <begin position="55"/>
        <end position="76"/>
    </location>
</feature>
<keyword evidence="2" id="KW-0812">Transmembrane</keyword>
<feature type="transmembrane region" description="Helical" evidence="2">
    <location>
        <begin position="27"/>
        <end position="49"/>
    </location>
</feature>
<feature type="compositionally biased region" description="Basic and acidic residues" evidence="1">
    <location>
        <begin position="228"/>
        <end position="239"/>
    </location>
</feature>
<organism evidence="3 4">
    <name type="scientific">Zhihengliuella flava</name>
    <dbReference type="NCBI Taxonomy" id="1285193"/>
    <lineage>
        <taxon>Bacteria</taxon>
        <taxon>Bacillati</taxon>
        <taxon>Actinomycetota</taxon>
        <taxon>Actinomycetes</taxon>
        <taxon>Micrococcales</taxon>
        <taxon>Micrococcaceae</taxon>
        <taxon>Zhihengliuella</taxon>
    </lineage>
</organism>
<dbReference type="EMBL" id="JADOTZ010000001">
    <property type="protein sequence ID" value="MBG6085487.1"/>
    <property type="molecule type" value="Genomic_DNA"/>
</dbReference>
<feature type="compositionally biased region" description="Polar residues" evidence="1">
    <location>
        <begin position="146"/>
        <end position="159"/>
    </location>
</feature>
<dbReference type="Proteomes" id="UP000625033">
    <property type="component" value="Unassembled WGS sequence"/>
</dbReference>
<comment type="caution">
    <text evidence="3">The sequence shown here is derived from an EMBL/GenBank/DDBJ whole genome shotgun (WGS) entry which is preliminary data.</text>
</comment>
<evidence type="ECO:0000256" key="1">
    <source>
        <dbReference type="SAM" id="MobiDB-lite"/>
    </source>
</evidence>
<feature type="region of interest" description="Disordered" evidence="1">
    <location>
        <begin position="141"/>
        <end position="160"/>
    </location>
</feature>
<sequence>MNSTESPEQQGQTRDEPSRLRIRYPRLALAVAGLVGLLTLVVTGVLAPFGVVSGLWPLIAALAFVGSVVALRALAIGDRRRRVIERINRTYAEAVAATAVREQAHHGSSEVFDAQPGSGESERALSVEELRAEARRVAAAQAATKPVSSTHALDTSRQWQPVAVPKPTYVDAAKAERPQPEPLPVPQSKKPERVKSILADTRSGESHSALSAPSAEPAPARESAQRINLDDVLQRRRGA</sequence>
<dbReference type="AlphaFoldDB" id="A0A931GG76"/>
<protein>
    <submittedName>
        <fullName evidence="3">Uncharacterized protein</fullName>
    </submittedName>
</protein>
<keyword evidence="2" id="KW-0472">Membrane</keyword>
<gene>
    <name evidence="3" type="ORF">IW252_002254</name>
</gene>
<reference evidence="3" key="1">
    <citation type="submission" date="2020-11" db="EMBL/GenBank/DDBJ databases">
        <title>Sequencing the genomes of 1000 actinobacteria strains.</title>
        <authorList>
            <person name="Klenk H.-P."/>
        </authorList>
    </citation>
    <scope>NUCLEOTIDE SEQUENCE</scope>
    <source>
        <strain evidence="3">DSM 26152</strain>
    </source>
</reference>
<proteinExistence type="predicted"/>
<evidence type="ECO:0000313" key="4">
    <source>
        <dbReference type="Proteomes" id="UP000625033"/>
    </source>
</evidence>